<comment type="pathway">
    <text evidence="3">Lipid metabolism; fatty acid beta-oxidation.</text>
</comment>
<dbReference type="GO" id="GO:0004165">
    <property type="term" value="F:delta(3)-delta(2)-enoyl-CoA isomerase activity"/>
    <property type="evidence" value="ECO:0007669"/>
    <property type="project" value="UniProtKB-EC"/>
</dbReference>
<reference evidence="7 8" key="1">
    <citation type="submission" date="2024-12" db="EMBL/GenBank/DDBJ databases">
        <title>The unique morphological basis and parallel evolutionary history of personate flowers in Penstemon.</title>
        <authorList>
            <person name="Depatie T.H."/>
            <person name="Wessinger C.A."/>
        </authorList>
    </citation>
    <scope>NUCLEOTIDE SEQUENCE [LARGE SCALE GENOMIC DNA]</scope>
    <source>
        <strain evidence="7">WTNN_2</strain>
        <tissue evidence="7">Leaf</tissue>
    </source>
</reference>
<evidence type="ECO:0000256" key="6">
    <source>
        <dbReference type="ARBA" id="ARBA00023098"/>
    </source>
</evidence>
<evidence type="ECO:0000256" key="4">
    <source>
        <dbReference type="ARBA" id="ARBA00005254"/>
    </source>
</evidence>
<dbReference type="PANTHER" id="PTHR11941:SF84">
    <property type="entry name" value="ENOYL-COA DELTA ISOMERASE 1, PEROXISOMAL"/>
    <property type="match status" value="1"/>
</dbReference>
<dbReference type="FunFam" id="3.90.226.10:FF:000049">
    <property type="entry name" value="Enoyl-CoA delta isomerase 3"/>
    <property type="match status" value="1"/>
</dbReference>
<evidence type="ECO:0000256" key="5">
    <source>
        <dbReference type="ARBA" id="ARBA00012064"/>
    </source>
</evidence>
<keyword evidence="8" id="KW-1185">Reference proteome</keyword>
<dbReference type="InterPro" id="IPR001753">
    <property type="entry name" value="Enoyl-CoA_hydra/iso"/>
</dbReference>
<proteinExistence type="inferred from homology"/>
<dbReference type="AlphaFoldDB" id="A0ABD3U9J0"/>
<dbReference type="EC" id="5.3.3.8" evidence="5"/>
<comment type="similarity">
    <text evidence="4">Belongs to the enoyl-CoA hydratase/isomerase family.</text>
</comment>
<accession>A0ABD3U9J0</accession>
<gene>
    <name evidence="7" type="ORF">ACJIZ3_002221</name>
</gene>
<dbReference type="SUPFAM" id="SSF52096">
    <property type="entry name" value="ClpP/crotonase"/>
    <property type="match status" value="1"/>
</dbReference>
<evidence type="ECO:0000256" key="1">
    <source>
        <dbReference type="ARBA" id="ARBA00000452"/>
    </source>
</evidence>
<comment type="caution">
    <text evidence="7">The sequence shown here is derived from an EMBL/GenBank/DDBJ whole genome shotgun (WGS) entry which is preliminary data.</text>
</comment>
<comment type="catalytic activity">
    <reaction evidence="1">
        <text>a (3Z)-enoyl-CoA = a 4-saturated (2E)-enoyl-CoA</text>
        <dbReference type="Rhea" id="RHEA:45900"/>
        <dbReference type="ChEBI" id="CHEBI:85097"/>
        <dbReference type="ChEBI" id="CHEBI:85489"/>
        <dbReference type="EC" id="5.3.3.8"/>
    </reaction>
</comment>
<protein>
    <recommendedName>
        <fullName evidence="5">Delta(3)-Delta(2)-enoyl-CoA isomerase</fullName>
        <ecNumber evidence="5">5.3.3.8</ecNumber>
    </recommendedName>
</protein>
<evidence type="ECO:0000313" key="8">
    <source>
        <dbReference type="Proteomes" id="UP001634393"/>
    </source>
</evidence>
<dbReference type="GO" id="GO:0009062">
    <property type="term" value="P:fatty acid catabolic process"/>
    <property type="evidence" value="ECO:0007669"/>
    <property type="project" value="UniProtKB-ARBA"/>
</dbReference>
<evidence type="ECO:0000313" key="7">
    <source>
        <dbReference type="EMBL" id="KAL3844818.1"/>
    </source>
</evidence>
<sequence length="235" mass="25939">MCTVEKRGDLFILTITGDDQHRLNPTRIDSIRDALARVKSESESTSRPSALITTARGKFFSNGYDLDWALSDPIRAKLMSRKLRLLISDLISLPMPTIAAVTGHAAASGFILALSHDYLLMRRDRGFLYMSELDIRLKISSWFVQIMKCKIASPKVWRDVVLKAPKITAEMGVDWGIVDSAHGSVEETVEAAVKLGVELVKRKWDGIIYAENRMTVLANVVAGLGSDETVGDFGG</sequence>
<evidence type="ECO:0000256" key="2">
    <source>
        <dbReference type="ARBA" id="ARBA00000765"/>
    </source>
</evidence>
<comment type="catalytic activity">
    <reaction evidence="2">
        <text>a (3E)-enoyl-CoA = a 4-saturated (2E)-enoyl-CoA</text>
        <dbReference type="Rhea" id="RHEA:45228"/>
        <dbReference type="ChEBI" id="CHEBI:58521"/>
        <dbReference type="ChEBI" id="CHEBI:85097"/>
        <dbReference type="EC" id="5.3.3.8"/>
    </reaction>
</comment>
<dbReference type="InterPro" id="IPR029045">
    <property type="entry name" value="ClpP/crotonase-like_dom_sf"/>
</dbReference>
<keyword evidence="6" id="KW-0443">Lipid metabolism</keyword>
<dbReference type="Pfam" id="PF00378">
    <property type="entry name" value="ECH_1"/>
    <property type="match status" value="1"/>
</dbReference>
<evidence type="ECO:0000256" key="3">
    <source>
        <dbReference type="ARBA" id="ARBA00005005"/>
    </source>
</evidence>
<organism evidence="7 8">
    <name type="scientific">Penstemon smallii</name>
    <dbReference type="NCBI Taxonomy" id="265156"/>
    <lineage>
        <taxon>Eukaryota</taxon>
        <taxon>Viridiplantae</taxon>
        <taxon>Streptophyta</taxon>
        <taxon>Embryophyta</taxon>
        <taxon>Tracheophyta</taxon>
        <taxon>Spermatophyta</taxon>
        <taxon>Magnoliopsida</taxon>
        <taxon>eudicotyledons</taxon>
        <taxon>Gunneridae</taxon>
        <taxon>Pentapetalae</taxon>
        <taxon>asterids</taxon>
        <taxon>lamiids</taxon>
        <taxon>Lamiales</taxon>
        <taxon>Plantaginaceae</taxon>
        <taxon>Cheloneae</taxon>
        <taxon>Penstemon</taxon>
    </lineage>
</organism>
<dbReference type="CDD" id="cd06558">
    <property type="entry name" value="crotonase-like"/>
    <property type="match status" value="1"/>
</dbReference>
<name>A0ABD3U9J0_9LAMI</name>
<dbReference type="Gene3D" id="3.90.226.10">
    <property type="entry name" value="2-enoyl-CoA Hydratase, Chain A, domain 1"/>
    <property type="match status" value="1"/>
</dbReference>
<dbReference type="PANTHER" id="PTHR11941">
    <property type="entry name" value="ENOYL-COA HYDRATASE-RELATED"/>
    <property type="match status" value="1"/>
</dbReference>
<dbReference type="Proteomes" id="UP001634393">
    <property type="component" value="Unassembled WGS sequence"/>
</dbReference>
<dbReference type="EMBL" id="JBJXBP010000002">
    <property type="protein sequence ID" value="KAL3844818.1"/>
    <property type="molecule type" value="Genomic_DNA"/>
</dbReference>